<evidence type="ECO:0000313" key="3">
    <source>
        <dbReference type="Proteomes" id="UP000591131"/>
    </source>
</evidence>
<evidence type="ECO:0008006" key="4">
    <source>
        <dbReference type="Google" id="ProtNLM"/>
    </source>
</evidence>
<accession>A0A7J6N0Z3</accession>
<evidence type="ECO:0000313" key="2">
    <source>
        <dbReference type="EMBL" id="KAF4677578.1"/>
    </source>
</evidence>
<evidence type="ECO:0000256" key="1">
    <source>
        <dbReference type="SAM" id="SignalP"/>
    </source>
</evidence>
<protein>
    <recommendedName>
        <fullName evidence="4">Immunoglobulin super DCC subclass member</fullName>
    </recommendedName>
</protein>
<feature type="signal peptide" evidence="1">
    <location>
        <begin position="1"/>
        <end position="21"/>
    </location>
</feature>
<name>A0A7J6N0Z3_PERCH</name>
<keyword evidence="1" id="KW-0732">Signal</keyword>
<dbReference type="AlphaFoldDB" id="A0A7J6N0Z3"/>
<dbReference type="EMBL" id="JAAPAO010000011">
    <property type="protein sequence ID" value="KAF4677578.1"/>
    <property type="molecule type" value="Genomic_DNA"/>
</dbReference>
<gene>
    <name evidence="2" type="ORF">FOL47_000533</name>
</gene>
<reference evidence="2 3" key="1">
    <citation type="submission" date="2020-04" db="EMBL/GenBank/DDBJ databases">
        <title>Perkinsus chesapeaki whole genome sequence.</title>
        <authorList>
            <person name="Bogema D.R."/>
        </authorList>
    </citation>
    <scope>NUCLEOTIDE SEQUENCE [LARGE SCALE GENOMIC DNA]</scope>
    <source>
        <strain evidence="2">ATCC PRA-425</strain>
    </source>
</reference>
<sequence length="132" mass="13373">MSISPLSILLIGVLGMALADGKCTPSDVNVIQKSGKFNEFVYHCSYTTWGSGPGTAECVKNGCGISPGCAECFGQSTSCGALCGGPCALAGNPSDEKCQDCLNSKGCPKALEECTGITNLPPPPSDRSSSCA</sequence>
<proteinExistence type="predicted"/>
<comment type="caution">
    <text evidence="2">The sequence shown here is derived from an EMBL/GenBank/DDBJ whole genome shotgun (WGS) entry which is preliminary data.</text>
</comment>
<dbReference type="Proteomes" id="UP000591131">
    <property type="component" value="Unassembled WGS sequence"/>
</dbReference>
<organism evidence="2 3">
    <name type="scientific">Perkinsus chesapeaki</name>
    <name type="common">Clam parasite</name>
    <name type="synonym">Perkinsus andrewsi</name>
    <dbReference type="NCBI Taxonomy" id="330153"/>
    <lineage>
        <taxon>Eukaryota</taxon>
        <taxon>Sar</taxon>
        <taxon>Alveolata</taxon>
        <taxon>Perkinsozoa</taxon>
        <taxon>Perkinsea</taxon>
        <taxon>Perkinsida</taxon>
        <taxon>Perkinsidae</taxon>
        <taxon>Perkinsus</taxon>
    </lineage>
</organism>
<keyword evidence="3" id="KW-1185">Reference proteome</keyword>
<feature type="chain" id="PRO_5029464029" description="Immunoglobulin super DCC subclass member" evidence="1">
    <location>
        <begin position="22"/>
        <end position="132"/>
    </location>
</feature>